<comment type="catalytic activity">
    <reaction evidence="6">
        <text>2-deoxy-alpha-D-ribose 1-phosphate = 2-deoxy-D-ribose 5-phosphate</text>
        <dbReference type="Rhea" id="RHEA:27658"/>
        <dbReference type="ChEBI" id="CHEBI:57259"/>
        <dbReference type="ChEBI" id="CHEBI:62877"/>
        <dbReference type="EC" id="5.4.2.7"/>
    </reaction>
</comment>
<dbReference type="Gene3D" id="3.40.720.10">
    <property type="entry name" value="Alkaline Phosphatase, subunit A"/>
    <property type="match status" value="1"/>
</dbReference>
<keyword evidence="5 6" id="KW-0413">Isomerase</keyword>
<keyword evidence="2 6" id="KW-0963">Cytoplasm</keyword>
<dbReference type="PANTHER" id="PTHR21110:SF0">
    <property type="entry name" value="PHOSPHOPENTOMUTASE"/>
    <property type="match status" value="1"/>
</dbReference>
<dbReference type="PIRSF" id="PIRSF001491">
    <property type="entry name" value="Ppentomutase"/>
    <property type="match status" value="1"/>
</dbReference>
<accession>A0A6V8PBH6</accession>
<gene>
    <name evidence="6" type="primary">deoB</name>
    <name evidence="9" type="ORF">HKBW3S34_00613</name>
</gene>
<proteinExistence type="inferred from homology"/>
<evidence type="ECO:0000256" key="4">
    <source>
        <dbReference type="ARBA" id="ARBA00023211"/>
    </source>
</evidence>
<dbReference type="AlphaFoldDB" id="A0A6V8PBH6"/>
<dbReference type="InterPro" id="IPR017850">
    <property type="entry name" value="Alkaline_phosphatase_core_sf"/>
</dbReference>
<feature type="binding site" evidence="6">
    <location>
        <position position="289"/>
    </location>
    <ligand>
        <name>Mn(2+)</name>
        <dbReference type="ChEBI" id="CHEBI:29035"/>
        <label>2</label>
    </ligand>
</feature>
<feature type="binding site" evidence="6">
    <location>
        <position position="17"/>
    </location>
    <ligand>
        <name>Mn(2+)</name>
        <dbReference type="ChEBI" id="CHEBI:29035"/>
        <label>1</label>
    </ligand>
</feature>
<dbReference type="CDD" id="cd16009">
    <property type="entry name" value="PPM"/>
    <property type="match status" value="1"/>
</dbReference>
<dbReference type="SUPFAM" id="SSF143856">
    <property type="entry name" value="DeoB insert domain-like"/>
    <property type="match status" value="1"/>
</dbReference>
<evidence type="ECO:0000256" key="2">
    <source>
        <dbReference type="ARBA" id="ARBA00022490"/>
    </source>
</evidence>
<dbReference type="GO" id="GO:0043094">
    <property type="term" value="P:metabolic compound salvage"/>
    <property type="evidence" value="ECO:0007669"/>
    <property type="project" value="UniProtKB-UniRule"/>
</dbReference>
<dbReference type="InterPro" id="IPR006124">
    <property type="entry name" value="Metalloenzyme"/>
</dbReference>
<dbReference type="GO" id="GO:0000287">
    <property type="term" value="F:magnesium ion binding"/>
    <property type="evidence" value="ECO:0007669"/>
    <property type="project" value="UniProtKB-UniRule"/>
</dbReference>
<evidence type="ECO:0000256" key="5">
    <source>
        <dbReference type="ARBA" id="ARBA00023235"/>
    </source>
</evidence>
<dbReference type="Proteomes" id="UP000588083">
    <property type="component" value="Unassembled WGS sequence"/>
</dbReference>
<organism evidence="9 10">
    <name type="scientific">Candidatus Hakubella thermalkaliphila</name>
    <dbReference type="NCBI Taxonomy" id="2754717"/>
    <lineage>
        <taxon>Bacteria</taxon>
        <taxon>Bacillati</taxon>
        <taxon>Actinomycetota</taxon>
        <taxon>Actinomycetota incertae sedis</taxon>
        <taxon>Candidatus Hakubellales</taxon>
        <taxon>Candidatus Hakubellaceae</taxon>
        <taxon>Candidatus Hakubella</taxon>
    </lineage>
</organism>
<evidence type="ECO:0000313" key="9">
    <source>
        <dbReference type="EMBL" id="GFP29693.1"/>
    </source>
</evidence>
<keyword evidence="4 6" id="KW-0464">Manganese</keyword>
<dbReference type="GO" id="GO:0005829">
    <property type="term" value="C:cytosol"/>
    <property type="evidence" value="ECO:0007669"/>
    <property type="project" value="TreeGrafter"/>
</dbReference>
<comment type="function">
    <text evidence="6">Isomerase that catalyzes the conversion of deoxy-ribose 1-phosphate (dRib-1-P) and ribose 1-phosphate (Rib-1-P) to deoxy-ribose 5-phosphate (dRib-5-P) and ribose 5-phosphate (Rib-5-P), respectively.</text>
</comment>
<dbReference type="HAMAP" id="MF_00740">
    <property type="entry name" value="Phosphopentomut"/>
    <property type="match status" value="1"/>
</dbReference>
<feature type="binding site" evidence="6">
    <location>
        <position position="331"/>
    </location>
    <ligand>
        <name>Mn(2+)</name>
        <dbReference type="ChEBI" id="CHEBI:29035"/>
        <label>1</label>
    </ligand>
</feature>
<evidence type="ECO:0000256" key="1">
    <source>
        <dbReference type="ARBA" id="ARBA00010373"/>
    </source>
</evidence>
<feature type="binding site" evidence="6">
    <location>
        <position position="330"/>
    </location>
    <ligand>
        <name>Mn(2+)</name>
        <dbReference type="ChEBI" id="CHEBI:29035"/>
        <label>1</label>
    </ligand>
</feature>
<protein>
    <recommendedName>
        <fullName evidence="6 7">Phosphopentomutase</fullName>
        <ecNumber evidence="6 7">5.4.2.7</ecNumber>
    </recommendedName>
    <alternativeName>
        <fullName evidence="6">Phosphodeoxyribomutase</fullName>
    </alternativeName>
</protein>
<dbReference type="Pfam" id="PF01676">
    <property type="entry name" value="Metalloenzyme"/>
    <property type="match status" value="1"/>
</dbReference>
<dbReference type="GO" id="GO:0006015">
    <property type="term" value="P:5-phosphoribose 1-diphosphate biosynthetic process"/>
    <property type="evidence" value="ECO:0007669"/>
    <property type="project" value="UniProtKB-UniPathway"/>
</dbReference>
<evidence type="ECO:0000256" key="7">
    <source>
        <dbReference type="NCBIfam" id="TIGR01696"/>
    </source>
</evidence>
<comment type="cofactor">
    <cofactor evidence="6">
        <name>Mn(2+)</name>
        <dbReference type="ChEBI" id="CHEBI:29035"/>
    </cofactor>
    <text evidence="6">Binds 2 manganese ions.</text>
</comment>
<evidence type="ECO:0000256" key="6">
    <source>
        <dbReference type="HAMAP-Rule" id="MF_00740"/>
    </source>
</evidence>
<dbReference type="InterPro" id="IPR010045">
    <property type="entry name" value="DeoB"/>
</dbReference>
<comment type="catalytic activity">
    <reaction evidence="6">
        <text>alpha-D-ribose 1-phosphate = D-ribose 5-phosphate</text>
        <dbReference type="Rhea" id="RHEA:18793"/>
        <dbReference type="ChEBI" id="CHEBI:57720"/>
        <dbReference type="ChEBI" id="CHEBI:78346"/>
        <dbReference type="EC" id="5.4.2.7"/>
    </reaction>
</comment>
<dbReference type="EC" id="5.4.2.7" evidence="6 7"/>
<evidence type="ECO:0000313" key="10">
    <source>
        <dbReference type="Proteomes" id="UP000588083"/>
    </source>
</evidence>
<dbReference type="GO" id="GO:0009117">
    <property type="term" value="P:nucleotide metabolic process"/>
    <property type="evidence" value="ECO:0007669"/>
    <property type="project" value="UniProtKB-UniRule"/>
</dbReference>
<dbReference type="Gene3D" id="3.30.70.1250">
    <property type="entry name" value="Phosphopentomutase"/>
    <property type="match status" value="1"/>
</dbReference>
<dbReference type="InterPro" id="IPR024052">
    <property type="entry name" value="Phosphopentomutase_DeoB_cap_sf"/>
</dbReference>
<keyword evidence="3 6" id="KW-0479">Metal-binding</keyword>
<dbReference type="UniPathway" id="UPA00087">
    <property type="reaction ID" value="UER00173"/>
</dbReference>
<evidence type="ECO:0000256" key="3">
    <source>
        <dbReference type="ARBA" id="ARBA00022723"/>
    </source>
</evidence>
<dbReference type="GO" id="GO:0030145">
    <property type="term" value="F:manganese ion binding"/>
    <property type="evidence" value="ECO:0007669"/>
    <property type="project" value="UniProtKB-UniRule"/>
</dbReference>
<comment type="caution">
    <text evidence="9">The sequence shown here is derived from an EMBL/GenBank/DDBJ whole genome shotgun (WGS) entry which is preliminary data.</text>
</comment>
<dbReference type="SUPFAM" id="SSF53649">
    <property type="entry name" value="Alkaline phosphatase-like"/>
    <property type="match status" value="1"/>
</dbReference>
<feature type="binding site" evidence="6">
    <location>
        <position position="342"/>
    </location>
    <ligand>
        <name>Mn(2+)</name>
        <dbReference type="ChEBI" id="CHEBI:29035"/>
        <label>2</label>
    </ligand>
</feature>
<reference evidence="9 10" key="1">
    <citation type="journal article" date="2020" name="Front. Microbiol.">
        <title>Single-cell genomics of novel Actinobacteria with the Wood-Ljungdahl pathway discovered in a serpentinizing system.</title>
        <authorList>
            <person name="Merino N."/>
            <person name="Kawai M."/>
            <person name="Boyd E.S."/>
            <person name="Colman D.R."/>
            <person name="McGlynn S.E."/>
            <person name="Nealson K.H."/>
            <person name="Kurokawa K."/>
            <person name="Hongoh Y."/>
        </authorList>
    </citation>
    <scope>NUCLEOTIDE SEQUENCE [LARGE SCALE GENOMIC DNA]</scope>
    <source>
        <strain evidence="9 10">S34</strain>
    </source>
</reference>
<dbReference type="FunFam" id="3.30.70.1250:FF:000001">
    <property type="entry name" value="Phosphopentomutase"/>
    <property type="match status" value="1"/>
</dbReference>
<comment type="similarity">
    <text evidence="1 6">Belongs to the phosphopentomutase family.</text>
</comment>
<dbReference type="NCBIfam" id="NF003766">
    <property type="entry name" value="PRK05362.1"/>
    <property type="match status" value="1"/>
</dbReference>
<feature type="domain" description="Metalloenzyme" evidence="8">
    <location>
        <begin position="9"/>
        <end position="382"/>
    </location>
</feature>
<feature type="binding site" evidence="6">
    <location>
        <position position="294"/>
    </location>
    <ligand>
        <name>Mn(2+)</name>
        <dbReference type="ChEBI" id="CHEBI:29035"/>
        <label>2</label>
    </ligand>
</feature>
<dbReference type="GO" id="GO:0008973">
    <property type="term" value="F:phosphopentomutase activity"/>
    <property type="evidence" value="ECO:0007669"/>
    <property type="project" value="UniProtKB-UniRule"/>
</dbReference>
<dbReference type="PANTHER" id="PTHR21110">
    <property type="entry name" value="PHOSPHOPENTOMUTASE"/>
    <property type="match status" value="1"/>
</dbReference>
<keyword evidence="10" id="KW-1185">Reference proteome</keyword>
<comment type="pathway">
    <text evidence="6">Carbohydrate degradation; 2-deoxy-D-ribose 1-phosphate degradation; D-glyceraldehyde 3-phosphate and acetaldehyde from 2-deoxy-alpha-D-ribose 1-phosphate: step 1/2.</text>
</comment>
<dbReference type="NCBIfam" id="TIGR01696">
    <property type="entry name" value="deoB"/>
    <property type="match status" value="1"/>
</dbReference>
<sequence>MMNIGGFVKRVIIIVVDSLGVGELPDAYLYHDEGSNTLVHIAKAMGSLQIPNLESLGLGYLVDIPEIKKVAPPLGSYGKMGERSPGKDTTTGHWEMMGIILDRPFPTFPQGFPQDLMDRFHQAIGRKSLGNKVASGTEIIQELGLEHIRTGRPIVYTSADSVFQVAAHEETIPVKELYHICQKARQLLKGEYGVARVIARPFVTRDGKFVRTERRRDFSLPPPKETVLDLARKEGFEVIGIGKIEDIFAGQGLTEAIHAKNNSQGMETTLRKTRERFAGIIMVNLVDFDTLYGHRNDVSGYARALEEFDLKLLEVLQAMREEDVLFVTADHGCDPTTESTDHSREYVPVLIYGEKIRAGVDLGTRESFADLGKTVAELLGVEGEIYGRSFAGEVMARVQN</sequence>
<evidence type="ECO:0000259" key="8">
    <source>
        <dbReference type="Pfam" id="PF01676"/>
    </source>
</evidence>
<dbReference type="GO" id="GO:0006018">
    <property type="term" value="P:2-deoxyribose 1-phosphate catabolic process"/>
    <property type="evidence" value="ECO:0007669"/>
    <property type="project" value="UniProtKB-UniRule"/>
</dbReference>
<dbReference type="EMBL" id="BLRZ01000020">
    <property type="protein sequence ID" value="GFP29693.1"/>
    <property type="molecule type" value="Genomic_DNA"/>
</dbReference>
<name>A0A6V8PBH6_9ACTN</name>
<comment type="subcellular location">
    <subcellularLocation>
        <location evidence="6">Cytoplasm</location>
    </subcellularLocation>
</comment>